<reference evidence="2" key="1">
    <citation type="journal article" date="2019" name="Plant Biotechnol. J.">
        <title>Genome sequencing of the Australian wild diploid species Gossypium australe highlights disease resistance and delayed gland morphogenesis.</title>
        <authorList>
            <person name="Cai Y."/>
            <person name="Cai X."/>
            <person name="Wang Q."/>
            <person name="Wang P."/>
            <person name="Zhang Y."/>
            <person name="Cai C."/>
            <person name="Xu Y."/>
            <person name="Wang K."/>
            <person name="Zhou Z."/>
            <person name="Wang C."/>
            <person name="Geng S."/>
            <person name="Li B."/>
            <person name="Dong Q."/>
            <person name="Hou Y."/>
            <person name="Wang H."/>
            <person name="Ai P."/>
            <person name="Liu Z."/>
            <person name="Yi F."/>
            <person name="Sun M."/>
            <person name="An G."/>
            <person name="Cheng J."/>
            <person name="Zhang Y."/>
            <person name="Shi Q."/>
            <person name="Xie Y."/>
            <person name="Shi X."/>
            <person name="Chang Y."/>
            <person name="Huang F."/>
            <person name="Chen Y."/>
            <person name="Hong S."/>
            <person name="Mi L."/>
            <person name="Sun Q."/>
            <person name="Zhang L."/>
            <person name="Zhou B."/>
            <person name="Peng R."/>
            <person name="Zhang X."/>
            <person name="Liu F."/>
        </authorList>
    </citation>
    <scope>NUCLEOTIDE SEQUENCE [LARGE SCALE GENOMIC DNA]</scope>
    <source>
        <strain evidence="2">cv. PA1801</strain>
    </source>
</reference>
<accession>A0A5B6V8X3</accession>
<sequence>MKFFILLRNVEEFQGIGSVIHGKGETCQKHISGRGLIGGLQMRSGLSFFLLNTLQHLTYSTSDHCLLLLETKKREIFTGSRKFHFEAWWTMEESLESVIHESWEVNEGTLLEKLGKLQLCLQDWSRTISRNKEGLKRKLLKEFEALAGGRGTR</sequence>
<protein>
    <submittedName>
        <fullName evidence="1">Hemopexin</fullName>
    </submittedName>
</protein>
<proteinExistence type="predicted"/>
<comment type="caution">
    <text evidence="1">The sequence shown here is derived from an EMBL/GenBank/DDBJ whole genome shotgun (WGS) entry which is preliminary data.</text>
</comment>
<dbReference type="AlphaFoldDB" id="A0A5B6V8X3"/>
<organism evidence="1 2">
    <name type="scientific">Gossypium australe</name>
    <dbReference type="NCBI Taxonomy" id="47621"/>
    <lineage>
        <taxon>Eukaryota</taxon>
        <taxon>Viridiplantae</taxon>
        <taxon>Streptophyta</taxon>
        <taxon>Embryophyta</taxon>
        <taxon>Tracheophyta</taxon>
        <taxon>Spermatophyta</taxon>
        <taxon>Magnoliopsida</taxon>
        <taxon>eudicotyledons</taxon>
        <taxon>Gunneridae</taxon>
        <taxon>Pentapetalae</taxon>
        <taxon>rosids</taxon>
        <taxon>malvids</taxon>
        <taxon>Malvales</taxon>
        <taxon>Malvaceae</taxon>
        <taxon>Malvoideae</taxon>
        <taxon>Gossypium</taxon>
    </lineage>
</organism>
<dbReference type="EMBL" id="SMMG02000007">
    <property type="protein sequence ID" value="KAA3465640.1"/>
    <property type="molecule type" value="Genomic_DNA"/>
</dbReference>
<dbReference type="Proteomes" id="UP000325315">
    <property type="component" value="Unassembled WGS sequence"/>
</dbReference>
<name>A0A5B6V8X3_9ROSI</name>
<evidence type="ECO:0000313" key="2">
    <source>
        <dbReference type="Proteomes" id="UP000325315"/>
    </source>
</evidence>
<evidence type="ECO:0000313" key="1">
    <source>
        <dbReference type="EMBL" id="KAA3465640.1"/>
    </source>
</evidence>
<keyword evidence="2" id="KW-1185">Reference proteome</keyword>
<gene>
    <name evidence="1" type="ORF">EPI10_000786</name>
</gene>